<evidence type="ECO:0000256" key="1">
    <source>
        <dbReference type="SAM" id="Phobius"/>
    </source>
</evidence>
<comment type="caution">
    <text evidence="2">The sequence shown here is derived from an EMBL/GenBank/DDBJ whole genome shotgun (WGS) entry which is preliminary data.</text>
</comment>
<evidence type="ECO:0000313" key="3">
    <source>
        <dbReference type="Proteomes" id="UP000242146"/>
    </source>
</evidence>
<dbReference type="Proteomes" id="UP000242146">
    <property type="component" value="Unassembled WGS sequence"/>
</dbReference>
<reference evidence="2 3" key="1">
    <citation type="submission" date="2016-07" db="EMBL/GenBank/DDBJ databases">
        <title>Pervasive Adenine N6-methylation of Active Genes in Fungi.</title>
        <authorList>
            <consortium name="DOE Joint Genome Institute"/>
            <person name="Mondo S.J."/>
            <person name="Dannebaum R.O."/>
            <person name="Kuo R.C."/>
            <person name="Labutti K."/>
            <person name="Haridas S."/>
            <person name="Kuo A."/>
            <person name="Salamov A."/>
            <person name="Ahrendt S.R."/>
            <person name="Lipzen A."/>
            <person name="Sullivan W."/>
            <person name="Andreopoulos W.B."/>
            <person name="Clum A."/>
            <person name="Lindquist E."/>
            <person name="Daum C."/>
            <person name="Ramamoorthy G.K."/>
            <person name="Gryganskyi A."/>
            <person name="Culley D."/>
            <person name="Magnuson J.K."/>
            <person name="James T.Y."/>
            <person name="O'Malley M.A."/>
            <person name="Stajich J.E."/>
            <person name="Spatafora J.W."/>
            <person name="Visel A."/>
            <person name="Grigoriev I.V."/>
        </authorList>
    </citation>
    <scope>NUCLEOTIDE SEQUENCE [LARGE SCALE GENOMIC DNA]</scope>
    <source>
        <strain evidence="2 3">NRRL 3301</strain>
    </source>
</reference>
<sequence length="559" mass="64461">MPSHHRRQSSSNHDFSRQFRGIQINISSDPFQHRIPPYLQRWWQQSQWKQACLSLRLLYRRKFQDVKPWQYLLIATVIAGTCIVLMMHVGFFSGKRYQDLQQDHHRIVEEIDLLDQVFPDAGKGLATLITVLPPASQIDGNGKDTKVAVGTLDSLEPLIELACRYDMFGHWFIWVPLQYPAQIALDSLLLPSKCSLPRNQITIHKATVDAKAAARYFACGMAPTPYCYFQDPDLTMGTRHMRSVYANFLRSSSVIHGETLSMAHYCSTQWSWCFYNESAELHACFSPPGLGIFVTKEKTEHFLHQLEMNPVEPAHADYYFTLWMNQGRAQLLQGELDTNHSLVIDLEPLEPGLIGLYNSLIEHQDIAAPPDSFDTRAACHNDRCVFLTNIDVLPRFDLFTFVPGFMTASESIRLRNDYYFHGYPGSQYFHAVDHSDDTMWTTAKSVAQGDYFGLDLLMPLRIPMKYRVLVDHPYSYYRNAQPQISFDGTIWMNLDSSMTCNPLNSLLECFITSQHTGYRYIRLINRFDLGHRFKVHDFSLVSKTRRNKQGQLLDILAED</sequence>
<dbReference type="OrthoDB" id="1684102at2759"/>
<dbReference type="EMBL" id="MCGT01000054">
    <property type="protein sequence ID" value="ORX43550.1"/>
    <property type="molecule type" value="Genomic_DNA"/>
</dbReference>
<gene>
    <name evidence="2" type="ORF">DM01DRAFT_1378732</name>
</gene>
<evidence type="ECO:0000313" key="2">
    <source>
        <dbReference type="EMBL" id="ORX43550.1"/>
    </source>
</evidence>
<protein>
    <recommendedName>
        <fullName evidence="4">F5/8 type C domain-containing protein</fullName>
    </recommendedName>
</protein>
<name>A0A1X2G385_9FUNG</name>
<evidence type="ECO:0008006" key="4">
    <source>
        <dbReference type="Google" id="ProtNLM"/>
    </source>
</evidence>
<feature type="transmembrane region" description="Helical" evidence="1">
    <location>
        <begin position="69"/>
        <end position="92"/>
    </location>
</feature>
<keyword evidence="1" id="KW-0472">Membrane</keyword>
<keyword evidence="3" id="KW-1185">Reference proteome</keyword>
<proteinExistence type="predicted"/>
<keyword evidence="1" id="KW-0812">Transmembrane</keyword>
<keyword evidence="1" id="KW-1133">Transmembrane helix</keyword>
<dbReference type="AlphaFoldDB" id="A0A1X2G385"/>
<organism evidence="2 3">
    <name type="scientific">Hesseltinella vesiculosa</name>
    <dbReference type="NCBI Taxonomy" id="101127"/>
    <lineage>
        <taxon>Eukaryota</taxon>
        <taxon>Fungi</taxon>
        <taxon>Fungi incertae sedis</taxon>
        <taxon>Mucoromycota</taxon>
        <taxon>Mucoromycotina</taxon>
        <taxon>Mucoromycetes</taxon>
        <taxon>Mucorales</taxon>
        <taxon>Cunninghamellaceae</taxon>
        <taxon>Hesseltinella</taxon>
    </lineage>
</organism>
<accession>A0A1X2G385</accession>